<dbReference type="Proteomes" id="UP001411173">
    <property type="component" value="Unassembled WGS sequence"/>
</dbReference>
<gene>
    <name evidence="2" type="ORF">AAIG39_04170</name>
</gene>
<comment type="caution">
    <text evidence="2">The sequence shown here is derived from an EMBL/GenBank/DDBJ whole genome shotgun (WGS) entry which is preliminary data.</text>
</comment>
<keyword evidence="3" id="KW-1185">Reference proteome</keyword>
<evidence type="ECO:0000313" key="3">
    <source>
        <dbReference type="Proteomes" id="UP001411173"/>
    </source>
</evidence>
<protein>
    <submittedName>
        <fullName evidence="2">Uncharacterized protein</fullName>
    </submittedName>
</protein>
<dbReference type="RefSeq" id="WP_249569527.1">
    <property type="nucleotide sequence ID" value="NZ_JBCIVJ010000002.1"/>
</dbReference>
<name>A0ABU9V0Q5_9ENTR</name>
<evidence type="ECO:0000256" key="1">
    <source>
        <dbReference type="SAM" id="MobiDB-lite"/>
    </source>
</evidence>
<reference evidence="2 3" key="1">
    <citation type="submission" date="2024-02" db="EMBL/GenBank/DDBJ databases">
        <title>Whole genome of MDR Enterobacteriaceae from southern Thailand.</title>
        <authorList>
            <person name="Surachat K."/>
        </authorList>
    </citation>
    <scope>NUCLEOTIDE SEQUENCE [LARGE SCALE GENOMIC DNA]</scope>
    <source>
        <strain evidence="2 3">PSU_29</strain>
    </source>
</reference>
<evidence type="ECO:0000313" key="2">
    <source>
        <dbReference type="EMBL" id="MEN0578206.1"/>
    </source>
</evidence>
<sequence>MTTHHQSDDQRTKDVKDAPNKQGEIPRKRDDSKDDQKDPFKAS</sequence>
<accession>A0ABU9V0Q5</accession>
<feature type="region of interest" description="Disordered" evidence="1">
    <location>
        <begin position="1"/>
        <end position="43"/>
    </location>
</feature>
<dbReference type="EMBL" id="JBCIVJ010000002">
    <property type="protein sequence ID" value="MEN0578206.1"/>
    <property type="molecule type" value="Genomic_DNA"/>
</dbReference>
<organism evidence="2 3">
    <name type="scientific">Phytobacter palmae</name>
    <dbReference type="NCBI Taxonomy" id="1855371"/>
    <lineage>
        <taxon>Bacteria</taxon>
        <taxon>Pseudomonadati</taxon>
        <taxon>Pseudomonadota</taxon>
        <taxon>Gammaproteobacteria</taxon>
        <taxon>Enterobacterales</taxon>
        <taxon>Enterobacteriaceae</taxon>
        <taxon>Phytobacter</taxon>
    </lineage>
</organism>
<proteinExistence type="predicted"/>